<gene>
    <name evidence="1" type="ORF">WG68_07040</name>
</gene>
<name>A0A0M2V654_9GAMM</name>
<dbReference type="Proteomes" id="UP000034228">
    <property type="component" value="Unassembled WGS sequence"/>
</dbReference>
<accession>A0A0M2V654</accession>
<evidence type="ECO:0000313" key="1">
    <source>
        <dbReference type="EMBL" id="KKO46106.1"/>
    </source>
</evidence>
<reference evidence="1 2" key="1">
    <citation type="submission" date="2015-03" db="EMBL/GenBank/DDBJ databases">
        <title>Draft genome sequences of two protease-producing strains of Arsukibacterium isolated from two cold and alkaline environments.</title>
        <authorList>
            <person name="Lylloff J.E."/>
            <person name="Skov L.B."/>
            <person name="Jepsen M."/>
            <person name="Hallin P.F."/>
            <person name="Sorensen S.J."/>
            <person name="Stougaard P."/>
            <person name="Glaring M.A."/>
        </authorList>
    </citation>
    <scope>NUCLEOTIDE SEQUENCE [LARGE SCALE GENOMIC DNA]</scope>
    <source>
        <strain evidence="1 2">GCM72</strain>
    </source>
</reference>
<proteinExistence type="predicted"/>
<sequence length="68" mass="7840">MTQVAYHIFYDFDEMLRGLPLHTRLSKSEEEENIKRLPFDLDTVLDDENAIVNISTSSKGKIYSSFGL</sequence>
<organism evidence="1 2">
    <name type="scientific">Arsukibacterium ikkense</name>
    <dbReference type="NCBI Taxonomy" id="336831"/>
    <lineage>
        <taxon>Bacteria</taxon>
        <taxon>Pseudomonadati</taxon>
        <taxon>Pseudomonadota</taxon>
        <taxon>Gammaproteobacteria</taxon>
        <taxon>Chromatiales</taxon>
        <taxon>Chromatiaceae</taxon>
        <taxon>Arsukibacterium</taxon>
    </lineage>
</organism>
<comment type="caution">
    <text evidence="1">The sequence shown here is derived from an EMBL/GenBank/DDBJ whole genome shotgun (WGS) entry which is preliminary data.</text>
</comment>
<protein>
    <submittedName>
        <fullName evidence="1">Uncharacterized protein</fullName>
    </submittedName>
</protein>
<dbReference type="RefSeq" id="WP_046556964.1">
    <property type="nucleotide sequence ID" value="NZ_LAHO01000005.1"/>
</dbReference>
<evidence type="ECO:0000313" key="2">
    <source>
        <dbReference type="Proteomes" id="UP000034228"/>
    </source>
</evidence>
<dbReference type="EMBL" id="LAHO01000005">
    <property type="protein sequence ID" value="KKO46106.1"/>
    <property type="molecule type" value="Genomic_DNA"/>
</dbReference>
<dbReference type="AlphaFoldDB" id="A0A0M2V654"/>
<keyword evidence="2" id="KW-1185">Reference proteome</keyword>
<dbReference type="STRING" id="336831.WG68_07040"/>